<dbReference type="EMBL" id="QIBX01000016">
    <property type="protein sequence ID" value="RNL38788.1"/>
    <property type="molecule type" value="Genomic_DNA"/>
</dbReference>
<reference evidence="3" key="1">
    <citation type="submission" date="2018-05" db="EMBL/GenBank/DDBJ databases">
        <title>Genome Sequencing of selected type strains of the family Eggerthellaceae.</title>
        <authorList>
            <person name="Danylec N."/>
            <person name="Stoll D.A."/>
            <person name="Doetsch A."/>
            <person name="Huch M."/>
        </authorList>
    </citation>
    <scope>NUCLEOTIDE SEQUENCE [LARGE SCALE GENOMIC DNA]</scope>
    <source>
        <strain evidence="3">DSM 24851</strain>
    </source>
</reference>
<proteinExistence type="predicted"/>
<accession>A0A3N0AVS7</accession>
<feature type="transmembrane region" description="Helical" evidence="1">
    <location>
        <begin position="65"/>
        <end position="89"/>
    </location>
</feature>
<feature type="transmembrane region" description="Helical" evidence="1">
    <location>
        <begin position="9"/>
        <end position="27"/>
    </location>
</feature>
<feature type="transmembrane region" description="Helical" evidence="1">
    <location>
        <begin position="33"/>
        <end position="53"/>
    </location>
</feature>
<evidence type="ECO:0000313" key="3">
    <source>
        <dbReference type="Proteomes" id="UP000269591"/>
    </source>
</evidence>
<dbReference type="Proteomes" id="UP000269591">
    <property type="component" value="Unassembled WGS sequence"/>
</dbReference>
<keyword evidence="1" id="KW-0812">Transmembrane</keyword>
<keyword evidence="1" id="KW-0472">Membrane</keyword>
<dbReference type="RefSeq" id="WP_123209340.1">
    <property type="nucleotide sequence ID" value="NZ_JBHTHO010000005.1"/>
</dbReference>
<comment type="caution">
    <text evidence="2">The sequence shown here is derived from an EMBL/GenBank/DDBJ whole genome shotgun (WGS) entry which is preliminary data.</text>
</comment>
<protein>
    <submittedName>
        <fullName evidence="2">Uncharacterized protein</fullName>
    </submittedName>
</protein>
<feature type="transmembrane region" description="Helical" evidence="1">
    <location>
        <begin position="95"/>
        <end position="115"/>
    </location>
</feature>
<keyword evidence="1" id="KW-1133">Transmembrane helix</keyword>
<organism evidence="2 3">
    <name type="scientific">Slackia equolifaciens</name>
    <dbReference type="NCBI Taxonomy" id="498718"/>
    <lineage>
        <taxon>Bacteria</taxon>
        <taxon>Bacillati</taxon>
        <taxon>Actinomycetota</taxon>
        <taxon>Coriobacteriia</taxon>
        <taxon>Eggerthellales</taxon>
        <taxon>Eggerthellaceae</taxon>
        <taxon>Slackia</taxon>
    </lineage>
</organism>
<name>A0A3N0AVS7_9ACTN</name>
<evidence type="ECO:0000313" key="2">
    <source>
        <dbReference type="EMBL" id="RNL38788.1"/>
    </source>
</evidence>
<dbReference type="AlphaFoldDB" id="A0A3N0AVS7"/>
<sequence length="223" mass="24443">MDSPVKKTFGIIIGALFAAYCAIILLITPLRPMSIASIAFALALTGVLLWAIFQKAPVNAHNLFLAFPGLIGASLCFVIQLIAGVAIAFLPQGMLPFVLAGEVILIVVAVIFVLAPTKTMDAISKTEDEARESVSFMRKFLLDLENANNEHRFENPSAKESFRELIELARYSDPATNTLSAPIEADLQNELDSLPNPIDSQTVQKLMQSLEKRNRLCKEGKRQ</sequence>
<gene>
    <name evidence="2" type="ORF">DMP06_08670</name>
</gene>
<evidence type="ECO:0000256" key="1">
    <source>
        <dbReference type="SAM" id="Phobius"/>
    </source>
</evidence>
<keyword evidence="3" id="KW-1185">Reference proteome</keyword>